<dbReference type="AlphaFoldDB" id="A0A7V7PQF5"/>
<evidence type="ECO:0000313" key="3">
    <source>
        <dbReference type="Proteomes" id="UP000432089"/>
    </source>
</evidence>
<accession>A0A7V7PQF5</accession>
<keyword evidence="3" id="KW-1185">Reference proteome</keyword>
<name>A0A7V7PQF5_9HYPH</name>
<dbReference type="RefSeq" id="WP_150969464.1">
    <property type="nucleotide sequence ID" value="NZ_VZDO01000005.1"/>
</dbReference>
<comment type="caution">
    <text evidence="2">The sequence shown here is derived from an EMBL/GenBank/DDBJ whole genome shotgun (WGS) entry which is preliminary data.</text>
</comment>
<proteinExistence type="predicted"/>
<reference evidence="2 3" key="1">
    <citation type="submission" date="2019-09" db="EMBL/GenBank/DDBJ databases">
        <title>YIM 132180 draft genome.</title>
        <authorList>
            <person name="Zhang K."/>
        </authorList>
    </citation>
    <scope>NUCLEOTIDE SEQUENCE [LARGE SCALE GENOMIC DNA]</scope>
    <source>
        <strain evidence="2 3">YIM 132180</strain>
    </source>
</reference>
<evidence type="ECO:0000256" key="1">
    <source>
        <dbReference type="SAM" id="MobiDB-lite"/>
    </source>
</evidence>
<protein>
    <submittedName>
        <fullName evidence="2">Uncharacterized protein</fullName>
    </submittedName>
</protein>
<dbReference type="EMBL" id="VZDO01000005">
    <property type="protein sequence ID" value="KAB0680392.1"/>
    <property type="molecule type" value="Genomic_DNA"/>
</dbReference>
<dbReference type="Proteomes" id="UP000432089">
    <property type="component" value="Unassembled WGS sequence"/>
</dbReference>
<sequence length="82" mass="8900">MTEIDVDMAIHAMSEAVEGLLAAVRDKHGREHVAANRQRLVEEVGRLYDSLNVPGDAPAARPSTVSRPRGRSTASVPQRRVA</sequence>
<gene>
    <name evidence="2" type="ORF">F6X38_09505</name>
</gene>
<organism evidence="2 3">
    <name type="scientific">Plantimonas leprariae</name>
    <dbReference type="NCBI Taxonomy" id="2615207"/>
    <lineage>
        <taxon>Bacteria</taxon>
        <taxon>Pseudomonadati</taxon>
        <taxon>Pseudomonadota</taxon>
        <taxon>Alphaproteobacteria</taxon>
        <taxon>Hyphomicrobiales</taxon>
        <taxon>Aurantimonadaceae</taxon>
        <taxon>Plantimonas</taxon>
    </lineage>
</organism>
<feature type="region of interest" description="Disordered" evidence="1">
    <location>
        <begin position="51"/>
        <end position="82"/>
    </location>
</feature>
<evidence type="ECO:0000313" key="2">
    <source>
        <dbReference type="EMBL" id="KAB0680392.1"/>
    </source>
</evidence>